<dbReference type="PANTHER" id="PTHR11727">
    <property type="entry name" value="DIMETHYLADENOSINE TRANSFERASE"/>
    <property type="match status" value="1"/>
</dbReference>
<dbReference type="EMBL" id="WEGI01000007">
    <property type="protein sequence ID" value="MQY27815.1"/>
    <property type="molecule type" value="Genomic_DNA"/>
</dbReference>
<dbReference type="PANTHER" id="PTHR11727:SF7">
    <property type="entry name" value="DIMETHYLADENOSINE TRANSFERASE-RELATED"/>
    <property type="match status" value="1"/>
</dbReference>
<evidence type="ECO:0000256" key="3">
    <source>
        <dbReference type="ARBA" id="ARBA00022691"/>
    </source>
</evidence>
<dbReference type="RefSeq" id="WP_319943096.1">
    <property type="nucleotide sequence ID" value="NZ_WEGI01000007.1"/>
</dbReference>
<dbReference type="InterPro" id="IPR020598">
    <property type="entry name" value="rRNA_Ade_methylase_Trfase_N"/>
</dbReference>
<dbReference type="CDD" id="cd02440">
    <property type="entry name" value="AdoMet_MTases"/>
    <property type="match status" value="1"/>
</dbReference>
<evidence type="ECO:0000256" key="2">
    <source>
        <dbReference type="ARBA" id="ARBA00022679"/>
    </source>
</evidence>
<organism evidence="6 7">
    <name type="scientific">Nocardia aurantia</name>
    <dbReference type="NCBI Taxonomy" id="2585199"/>
    <lineage>
        <taxon>Bacteria</taxon>
        <taxon>Bacillati</taxon>
        <taxon>Actinomycetota</taxon>
        <taxon>Actinomycetes</taxon>
        <taxon>Mycobacteriales</taxon>
        <taxon>Nocardiaceae</taxon>
        <taxon>Nocardia</taxon>
    </lineage>
</organism>
<evidence type="ECO:0000313" key="7">
    <source>
        <dbReference type="Proteomes" id="UP000431401"/>
    </source>
</evidence>
<protein>
    <submittedName>
        <fullName evidence="6">Ribosomal RNA small subunit methyltransferase A</fullName>
        <ecNumber evidence="6">2.1.1.-</ecNumber>
    </submittedName>
</protein>
<dbReference type="Pfam" id="PF13649">
    <property type="entry name" value="Methyltransf_25"/>
    <property type="match status" value="1"/>
</dbReference>
<sequence length="187" mass="20454">MNESHLTYLASPAWAGELRVRLLPWLRDRVTDLGDVLEIGPGPGLSTDLLLELGATITAVEIDADLADRLRRRLPEATVIHGDAVTADLPERHYTAVTCFAMLHHMPSPQHQDLLFARLGRVLRPGASLVGTDAVDTPALRRAHLDDTFVPVGPDTLPDRLTAAGFENIVVTPHDEHHFRFSATTPA</sequence>
<gene>
    <name evidence="6" type="primary">rsmA</name>
    <name evidence="6" type="ORF">NRB56_33980</name>
</gene>
<evidence type="ECO:0000259" key="5">
    <source>
        <dbReference type="SMART" id="SM00650"/>
    </source>
</evidence>
<dbReference type="EC" id="2.1.1.-" evidence="6"/>
<dbReference type="SMART" id="SM00650">
    <property type="entry name" value="rADc"/>
    <property type="match status" value="1"/>
</dbReference>
<keyword evidence="3" id="KW-0949">S-adenosyl-L-methionine</keyword>
<feature type="domain" description="Ribosomal RNA adenine methylase transferase N-terminal" evidence="5">
    <location>
        <begin position="26"/>
        <end position="133"/>
    </location>
</feature>
<accession>A0A7K0DPX6</accession>
<comment type="caution">
    <text evidence="6">The sequence shown here is derived from an EMBL/GenBank/DDBJ whole genome shotgun (WGS) entry which is preliminary data.</text>
</comment>
<dbReference type="GO" id="GO:0000179">
    <property type="term" value="F:rRNA (adenine-N6,N6-)-dimethyltransferase activity"/>
    <property type="evidence" value="ECO:0007669"/>
    <property type="project" value="InterPro"/>
</dbReference>
<proteinExistence type="predicted"/>
<reference evidence="6 7" key="1">
    <citation type="submission" date="2019-10" db="EMBL/GenBank/DDBJ databases">
        <title>Nocardia macrotermitis sp. nov. and Nocardia aurantia sp. nov., isolated from the gut of fungus growing-termite Macrotermes natalensis.</title>
        <authorList>
            <person name="Benndorf R."/>
            <person name="Schwitalla J."/>
            <person name="Martin K."/>
            <person name="De Beer W."/>
            <person name="Kaster A.-K."/>
            <person name="Vollmers J."/>
            <person name="Poulsen M."/>
            <person name="Beemelmanns C."/>
        </authorList>
    </citation>
    <scope>NUCLEOTIDE SEQUENCE [LARGE SCALE GENOMIC DNA]</scope>
    <source>
        <strain evidence="6 7">RB56</strain>
    </source>
</reference>
<dbReference type="InterPro" id="IPR001737">
    <property type="entry name" value="KsgA/Erm"/>
</dbReference>
<dbReference type="InterPro" id="IPR029063">
    <property type="entry name" value="SAM-dependent_MTases_sf"/>
</dbReference>
<evidence type="ECO:0000256" key="4">
    <source>
        <dbReference type="ARBA" id="ARBA00022884"/>
    </source>
</evidence>
<evidence type="ECO:0000256" key="1">
    <source>
        <dbReference type="ARBA" id="ARBA00022603"/>
    </source>
</evidence>
<keyword evidence="4" id="KW-0694">RNA-binding</keyword>
<keyword evidence="2 6" id="KW-0808">Transferase</keyword>
<dbReference type="GO" id="GO:0003723">
    <property type="term" value="F:RNA binding"/>
    <property type="evidence" value="ECO:0007669"/>
    <property type="project" value="UniProtKB-KW"/>
</dbReference>
<dbReference type="AlphaFoldDB" id="A0A7K0DPX6"/>
<dbReference type="InterPro" id="IPR041698">
    <property type="entry name" value="Methyltransf_25"/>
</dbReference>
<evidence type="ECO:0000313" key="6">
    <source>
        <dbReference type="EMBL" id="MQY27815.1"/>
    </source>
</evidence>
<name>A0A7K0DPX6_9NOCA</name>
<dbReference type="SUPFAM" id="SSF53335">
    <property type="entry name" value="S-adenosyl-L-methionine-dependent methyltransferases"/>
    <property type="match status" value="1"/>
</dbReference>
<dbReference type="Proteomes" id="UP000431401">
    <property type="component" value="Unassembled WGS sequence"/>
</dbReference>
<keyword evidence="1 6" id="KW-0489">Methyltransferase</keyword>
<keyword evidence="7" id="KW-1185">Reference proteome</keyword>
<dbReference type="Gene3D" id="3.40.50.150">
    <property type="entry name" value="Vaccinia Virus protein VP39"/>
    <property type="match status" value="1"/>
</dbReference>